<organism evidence="12 13">
    <name type="scientific">Bugula neritina</name>
    <name type="common">Brown bryozoan</name>
    <name type="synonym">Sertularia neritina</name>
    <dbReference type="NCBI Taxonomy" id="10212"/>
    <lineage>
        <taxon>Eukaryota</taxon>
        <taxon>Metazoa</taxon>
        <taxon>Spiralia</taxon>
        <taxon>Lophotrochozoa</taxon>
        <taxon>Bryozoa</taxon>
        <taxon>Gymnolaemata</taxon>
        <taxon>Cheilostomatida</taxon>
        <taxon>Flustrina</taxon>
        <taxon>Buguloidea</taxon>
        <taxon>Bugulidae</taxon>
        <taxon>Bugula</taxon>
    </lineage>
</organism>
<dbReference type="PANTHER" id="PTHR47634:SF9">
    <property type="entry name" value="PROTEIN KINASE DOMAIN-CONTAINING PROTEIN-RELATED"/>
    <property type="match status" value="1"/>
</dbReference>
<feature type="region of interest" description="Disordered" evidence="10">
    <location>
        <begin position="1"/>
        <end position="81"/>
    </location>
</feature>
<dbReference type="EMBL" id="VXIV02003185">
    <property type="protein sequence ID" value="KAF6020213.1"/>
    <property type="molecule type" value="Genomic_DNA"/>
</dbReference>
<dbReference type="GO" id="GO:0005737">
    <property type="term" value="C:cytoplasm"/>
    <property type="evidence" value="ECO:0007669"/>
    <property type="project" value="TreeGrafter"/>
</dbReference>
<dbReference type="InterPro" id="IPR011009">
    <property type="entry name" value="Kinase-like_dom_sf"/>
</dbReference>
<comment type="catalytic activity">
    <reaction evidence="8">
        <text>L-seryl-[protein] + ATP = O-phospho-L-seryl-[protein] + ADP + H(+)</text>
        <dbReference type="Rhea" id="RHEA:17989"/>
        <dbReference type="Rhea" id="RHEA-COMP:9863"/>
        <dbReference type="Rhea" id="RHEA-COMP:11604"/>
        <dbReference type="ChEBI" id="CHEBI:15378"/>
        <dbReference type="ChEBI" id="CHEBI:29999"/>
        <dbReference type="ChEBI" id="CHEBI:30616"/>
        <dbReference type="ChEBI" id="CHEBI:83421"/>
        <dbReference type="ChEBI" id="CHEBI:456216"/>
        <dbReference type="EC" id="2.7.11.1"/>
    </reaction>
</comment>
<dbReference type="GO" id="GO:0005524">
    <property type="term" value="F:ATP binding"/>
    <property type="evidence" value="ECO:0007669"/>
    <property type="project" value="UniProtKB-UniRule"/>
</dbReference>
<evidence type="ECO:0000256" key="2">
    <source>
        <dbReference type="ARBA" id="ARBA00022527"/>
    </source>
</evidence>
<dbReference type="EC" id="2.7.11.1" evidence="1"/>
<feature type="compositionally biased region" description="Polar residues" evidence="10">
    <location>
        <begin position="521"/>
        <end position="530"/>
    </location>
</feature>
<feature type="compositionally biased region" description="Basic residues" evidence="10">
    <location>
        <begin position="284"/>
        <end position="299"/>
    </location>
</feature>
<dbReference type="AlphaFoldDB" id="A0A7J7J298"/>
<dbReference type="SMART" id="SM00220">
    <property type="entry name" value="S_TKc"/>
    <property type="match status" value="1"/>
</dbReference>
<feature type="compositionally biased region" description="Polar residues" evidence="10">
    <location>
        <begin position="39"/>
        <end position="52"/>
    </location>
</feature>
<evidence type="ECO:0000256" key="9">
    <source>
        <dbReference type="PROSITE-ProRule" id="PRU10141"/>
    </source>
</evidence>
<dbReference type="FunFam" id="3.30.200.20:FF:000163">
    <property type="entry name" value="SRSF protein kinase 2 isoform X1"/>
    <property type="match status" value="1"/>
</dbReference>
<proteinExistence type="predicted"/>
<dbReference type="PROSITE" id="PS50011">
    <property type="entry name" value="PROTEIN_KINASE_DOM"/>
    <property type="match status" value="1"/>
</dbReference>
<feature type="region of interest" description="Disordered" evidence="10">
    <location>
        <begin position="265"/>
        <end position="496"/>
    </location>
</feature>
<keyword evidence="13" id="KW-1185">Reference proteome</keyword>
<dbReference type="GO" id="GO:0004674">
    <property type="term" value="F:protein serine/threonine kinase activity"/>
    <property type="evidence" value="ECO:0007669"/>
    <property type="project" value="UniProtKB-KW"/>
</dbReference>
<dbReference type="InterPro" id="IPR008271">
    <property type="entry name" value="Ser/Thr_kinase_AS"/>
</dbReference>
<keyword evidence="6 9" id="KW-0067">ATP-binding</keyword>
<dbReference type="InterPro" id="IPR017441">
    <property type="entry name" value="Protein_kinase_ATP_BS"/>
</dbReference>
<dbReference type="GO" id="GO:0050684">
    <property type="term" value="P:regulation of mRNA processing"/>
    <property type="evidence" value="ECO:0007669"/>
    <property type="project" value="TreeGrafter"/>
</dbReference>
<evidence type="ECO:0000256" key="5">
    <source>
        <dbReference type="ARBA" id="ARBA00022777"/>
    </source>
</evidence>
<evidence type="ECO:0000313" key="13">
    <source>
        <dbReference type="Proteomes" id="UP000593567"/>
    </source>
</evidence>
<keyword evidence="2" id="KW-0723">Serine/threonine-protein kinase</keyword>
<evidence type="ECO:0000256" key="10">
    <source>
        <dbReference type="SAM" id="MobiDB-lite"/>
    </source>
</evidence>
<evidence type="ECO:0000256" key="4">
    <source>
        <dbReference type="ARBA" id="ARBA00022741"/>
    </source>
</evidence>
<dbReference type="Pfam" id="PF00069">
    <property type="entry name" value="Pkinase"/>
    <property type="match status" value="2"/>
</dbReference>
<comment type="caution">
    <text evidence="12">The sequence shown here is derived from an EMBL/GenBank/DDBJ whole genome shotgun (WGS) entry which is preliminary data.</text>
</comment>
<feature type="compositionally biased region" description="Low complexity" evidence="10">
    <location>
        <begin position="479"/>
        <end position="490"/>
    </location>
</feature>
<feature type="compositionally biased region" description="Low complexity" evidence="10">
    <location>
        <begin position="304"/>
        <end position="314"/>
    </location>
</feature>
<dbReference type="SUPFAM" id="SSF56112">
    <property type="entry name" value="Protein kinase-like (PK-like)"/>
    <property type="match status" value="1"/>
</dbReference>
<evidence type="ECO:0000256" key="6">
    <source>
        <dbReference type="ARBA" id="ARBA00022840"/>
    </source>
</evidence>
<dbReference type="GO" id="GO:0005634">
    <property type="term" value="C:nucleus"/>
    <property type="evidence" value="ECO:0007669"/>
    <property type="project" value="TreeGrafter"/>
</dbReference>
<dbReference type="Gene3D" id="3.30.200.20">
    <property type="entry name" value="Phosphorylase Kinase, domain 1"/>
    <property type="match status" value="1"/>
</dbReference>
<protein>
    <recommendedName>
        <fullName evidence="1">non-specific serine/threonine protein kinase</fullName>
        <ecNumber evidence="1">2.7.11.1</ecNumber>
    </recommendedName>
</protein>
<reference evidence="12" key="1">
    <citation type="submission" date="2020-06" db="EMBL/GenBank/DDBJ databases">
        <title>Draft genome of Bugula neritina, a colonial animal packing powerful symbionts and potential medicines.</title>
        <authorList>
            <person name="Rayko M."/>
        </authorList>
    </citation>
    <scope>NUCLEOTIDE SEQUENCE [LARGE SCALE GENOMIC DNA]</scope>
    <source>
        <strain evidence="12">Kwan_BN1</strain>
    </source>
</reference>
<accession>A0A7J7J298</accession>
<feature type="region of interest" description="Disordered" evidence="10">
    <location>
        <begin position="510"/>
        <end position="531"/>
    </location>
</feature>
<feature type="domain" description="Protein kinase" evidence="11">
    <location>
        <begin position="98"/>
        <end position="705"/>
    </location>
</feature>
<sequence>MSTKIQRKAMAIQSRKKRTKAKGKQKTDAGKKKKYPQRAESTPTASQSEDTLSSMYSDEEDEEEIVASSDDDEQESPEDYCKGGYHPVKIGDLFKERYHVVRKLGWGHFSTVWLCWDLQGKRFVALKVVKSAQHYTETALDEIKLLRCVRDSDPEDNYRERNVSLVDDFKVSGIHGVHVCMVFEVLGCNLLKLITKSNYRGIPLMNVKKIIKQTLEGLDYLHTKCRIIHTDIKPENILLCVSDSHVKKMAAEAVEWQKTGLKLPQSAVSTAPKEAKPDLSKLTKNQKKNQKKKLKKKEKRQQELLELQQQQLHELTGEKPEATTPTPEETDKNNGELESDAAAAHSSEVPDDEAVKEEKTISQATNAVCIEDNKDINSGYGDQAATSVDLIDTGECDDDVDSLKNSYKGDETNSDKQSSGISTEKNGAEAETTPLCNGLQESESLNNDNNNADTASADSEHQSTAVTPEAGEGETNHVPASAAEPSADAAVQQSESNHCEVMATVSSGNMDCAEGGPHPFDTQSQASSEELPQVDLSKEVGPISCKIADLGNACWTYKHFTEDIQTRQYRCLEVLIGAAYGTAADLWSTACMAFELATGDYLFEPHSGDGYTRDEDHLAHIIELIGPIPRNIALDGKYSREYFNRRGELRHINKLKPWPLVDVLMEKYEWPVEEAFAFANFLLPMLEYDPRNRATASDCLKHPWLQDVD</sequence>
<dbReference type="PROSITE" id="PS00107">
    <property type="entry name" value="PROTEIN_KINASE_ATP"/>
    <property type="match status" value="1"/>
</dbReference>
<dbReference type="Gene3D" id="1.10.510.10">
    <property type="entry name" value="Transferase(Phosphotransferase) domain 1"/>
    <property type="match status" value="2"/>
</dbReference>
<keyword evidence="3" id="KW-0808">Transferase</keyword>
<dbReference type="InterPro" id="IPR051334">
    <property type="entry name" value="SRPK"/>
</dbReference>
<evidence type="ECO:0000259" key="11">
    <source>
        <dbReference type="PROSITE" id="PS50011"/>
    </source>
</evidence>
<evidence type="ECO:0000313" key="12">
    <source>
        <dbReference type="EMBL" id="KAF6020213.1"/>
    </source>
</evidence>
<feature type="compositionally biased region" description="Low complexity" evidence="10">
    <location>
        <begin position="441"/>
        <end position="457"/>
    </location>
</feature>
<evidence type="ECO:0000256" key="8">
    <source>
        <dbReference type="ARBA" id="ARBA00048679"/>
    </source>
</evidence>
<name>A0A7J7J298_BUGNE</name>
<feature type="compositionally biased region" description="Basic residues" evidence="10">
    <location>
        <begin position="14"/>
        <end position="24"/>
    </location>
</feature>
<dbReference type="PROSITE" id="PS00108">
    <property type="entry name" value="PROTEIN_KINASE_ST"/>
    <property type="match status" value="1"/>
</dbReference>
<feature type="compositionally biased region" description="Acidic residues" evidence="10">
    <location>
        <begin position="57"/>
        <end position="78"/>
    </location>
</feature>
<dbReference type="OrthoDB" id="2649at2759"/>
<feature type="binding site" evidence="9">
    <location>
        <position position="127"/>
    </location>
    <ligand>
        <name>ATP</name>
        <dbReference type="ChEBI" id="CHEBI:30616"/>
    </ligand>
</feature>
<dbReference type="InterPro" id="IPR000719">
    <property type="entry name" value="Prot_kinase_dom"/>
</dbReference>
<evidence type="ECO:0000256" key="1">
    <source>
        <dbReference type="ARBA" id="ARBA00012513"/>
    </source>
</evidence>
<dbReference type="Proteomes" id="UP000593567">
    <property type="component" value="Unassembled WGS sequence"/>
</dbReference>
<dbReference type="PANTHER" id="PTHR47634">
    <property type="entry name" value="PROTEIN KINASE DOMAIN-CONTAINING PROTEIN-RELATED"/>
    <property type="match status" value="1"/>
</dbReference>
<feature type="compositionally biased region" description="Polar residues" evidence="10">
    <location>
        <begin position="415"/>
        <end position="425"/>
    </location>
</feature>
<evidence type="ECO:0000256" key="3">
    <source>
        <dbReference type="ARBA" id="ARBA00022679"/>
    </source>
</evidence>
<evidence type="ECO:0000256" key="7">
    <source>
        <dbReference type="ARBA" id="ARBA00047899"/>
    </source>
</evidence>
<dbReference type="FunFam" id="1.10.510.10:FF:000275">
    <property type="entry name" value="SRSF protein kinase 2 isoform X3"/>
    <property type="match status" value="1"/>
</dbReference>
<keyword evidence="4 9" id="KW-0547">Nucleotide-binding</keyword>
<keyword evidence="5" id="KW-0418">Kinase</keyword>
<gene>
    <name evidence="12" type="ORF">EB796_021454</name>
</gene>
<dbReference type="FunFam" id="1.10.510.10:FF:000642">
    <property type="entry name" value="Serine/threonine-protein kinase srpk2"/>
    <property type="match status" value="1"/>
</dbReference>
<comment type="catalytic activity">
    <reaction evidence="7">
        <text>L-threonyl-[protein] + ATP = O-phospho-L-threonyl-[protein] + ADP + H(+)</text>
        <dbReference type="Rhea" id="RHEA:46608"/>
        <dbReference type="Rhea" id="RHEA-COMP:11060"/>
        <dbReference type="Rhea" id="RHEA-COMP:11605"/>
        <dbReference type="ChEBI" id="CHEBI:15378"/>
        <dbReference type="ChEBI" id="CHEBI:30013"/>
        <dbReference type="ChEBI" id="CHEBI:30616"/>
        <dbReference type="ChEBI" id="CHEBI:61977"/>
        <dbReference type="ChEBI" id="CHEBI:456216"/>
        <dbReference type="EC" id="2.7.11.1"/>
    </reaction>
</comment>
<dbReference type="GO" id="GO:0000245">
    <property type="term" value="P:spliceosomal complex assembly"/>
    <property type="evidence" value="ECO:0007669"/>
    <property type="project" value="TreeGrafter"/>
</dbReference>